<evidence type="ECO:0000256" key="7">
    <source>
        <dbReference type="SAM" id="Phobius"/>
    </source>
</evidence>
<keyword evidence="7" id="KW-0812">Transmembrane</keyword>
<evidence type="ECO:0000256" key="2">
    <source>
        <dbReference type="ARBA" id="ARBA00022516"/>
    </source>
</evidence>
<dbReference type="GO" id="GO:0003841">
    <property type="term" value="F:1-acylglycerol-3-phosphate O-acyltransferase activity"/>
    <property type="evidence" value="ECO:0007669"/>
    <property type="project" value="TreeGrafter"/>
</dbReference>
<evidence type="ECO:0000313" key="9">
    <source>
        <dbReference type="EMBL" id="CAI07990.1"/>
    </source>
</evidence>
<dbReference type="PANTHER" id="PTHR10434:SF64">
    <property type="entry name" value="1-ACYL-SN-GLYCEROL-3-PHOSPHATE ACYLTRANSFERASE-RELATED"/>
    <property type="match status" value="1"/>
</dbReference>
<evidence type="ECO:0000256" key="5">
    <source>
        <dbReference type="ARBA" id="ARBA00023315"/>
    </source>
</evidence>
<feature type="region of interest" description="Disordered" evidence="6">
    <location>
        <begin position="1"/>
        <end position="45"/>
    </location>
</feature>
<evidence type="ECO:0000313" key="10">
    <source>
        <dbReference type="Proteomes" id="UP000006552"/>
    </source>
</evidence>
<keyword evidence="5 9" id="KW-0012">Acyltransferase</keyword>
<dbReference type="AlphaFoldDB" id="Q5P3X3"/>
<dbReference type="STRING" id="76114.ebA3306"/>
<accession>Q5P3X3</accession>
<proteinExistence type="predicted"/>
<evidence type="ECO:0000256" key="1">
    <source>
        <dbReference type="ARBA" id="ARBA00005189"/>
    </source>
</evidence>
<dbReference type="HOGENOM" id="CLU_027938_0_1_4"/>
<dbReference type="Proteomes" id="UP000006552">
    <property type="component" value="Chromosome"/>
</dbReference>
<dbReference type="SMART" id="SM00563">
    <property type="entry name" value="PlsC"/>
    <property type="match status" value="1"/>
</dbReference>
<sequence>MHRCRSAGAHQGVSARRTSLGPRFQHRRPADPAADEPHRWQIRPTLPGTHRLNASTFPVPTSRLVRAWRLVRVGLHVAGGAAVVLAVFPLVGGSTRLALRQRWSRRMLAVLGIELRAHGAAIEPGCLLVANHISWLDIFVINALAPSAFVSKAEVRGWPLFGWLAAKNETVFLRRGSRGHAKIINAEIGALLDAGRNVAIFPEGTTTDGSQVLHFHAALLQPAIACGHAVQPVAISYRRPDGTFSRAPAYDGDVTLGQCLAAMLAEPRIVACTLAAEPLPSGPGMDRRSLAQAARAAVVIGIGAEFAPIEHSPRVEERSPDRVSGGSPAQP</sequence>
<evidence type="ECO:0000259" key="8">
    <source>
        <dbReference type="SMART" id="SM00563"/>
    </source>
</evidence>
<dbReference type="PANTHER" id="PTHR10434">
    <property type="entry name" value="1-ACYL-SN-GLYCEROL-3-PHOSPHATE ACYLTRANSFERASE"/>
    <property type="match status" value="1"/>
</dbReference>
<comment type="pathway">
    <text evidence="1">Lipid metabolism.</text>
</comment>
<evidence type="ECO:0000256" key="6">
    <source>
        <dbReference type="SAM" id="MobiDB-lite"/>
    </source>
</evidence>
<keyword evidence="7" id="KW-1133">Transmembrane helix</keyword>
<keyword evidence="7" id="KW-0472">Membrane</keyword>
<dbReference type="EMBL" id="CR555306">
    <property type="protein sequence ID" value="CAI07990.1"/>
    <property type="molecule type" value="Genomic_DNA"/>
</dbReference>
<protein>
    <submittedName>
        <fullName evidence="9">1-acyl-sn-glycerol-3-phosphate acyltransferase</fullName>
    </submittedName>
</protein>
<evidence type="ECO:0000256" key="3">
    <source>
        <dbReference type="ARBA" id="ARBA00022679"/>
    </source>
</evidence>
<evidence type="ECO:0000256" key="4">
    <source>
        <dbReference type="ARBA" id="ARBA00023098"/>
    </source>
</evidence>
<reference evidence="9 10" key="1">
    <citation type="journal article" date="2005" name="Arch. Microbiol.">
        <title>The genome sequence of an anaerobic aromatic-degrading denitrifying bacterium, strain EbN1.</title>
        <authorList>
            <person name="Rabus R."/>
            <person name="Kube M."/>
            <person name="Heider J."/>
            <person name="Beck A."/>
            <person name="Heitmann K."/>
            <person name="Widdel F."/>
            <person name="Reinhardt R."/>
        </authorList>
    </citation>
    <scope>NUCLEOTIDE SEQUENCE [LARGE SCALE GENOMIC DNA]</scope>
    <source>
        <strain evidence="9 10">EbN1</strain>
    </source>
</reference>
<feature type="transmembrane region" description="Helical" evidence="7">
    <location>
        <begin position="73"/>
        <end position="99"/>
    </location>
</feature>
<keyword evidence="10" id="KW-1185">Reference proteome</keyword>
<name>Q5P3X3_AROAE</name>
<dbReference type="eggNOG" id="COG0204">
    <property type="taxonomic scope" value="Bacteria"/>
</dbReference>
<dbReference type="InterPro" id="IPR002123">
    <property type="entry name" value="Plipid/glycerol_acylTrfase"/>
</dbReference>
<feature type="domain" description="Phospholipid/glycerol acyltransferase" evidence="8">
    <location>
        <begin position="126"/>
        <end position="238"/>
    </location>
</feature>
<dbReference type="GO" id="GO:0006654">
    <property type="term" value="P:phosphatidic acid biosynthetic process"/>
    <property type="evidence" value="ECO:0007669"/>
    <property type="project" value="TreeGrafter"/>
</dbReference>
<dbReference type="SUPFAM" id="SSF69593">
    <property type="entry name" value="Glycerol-3-phosphate (1)-acyltransferase"/>
    <property type="match status" value="1"/>
</dbReference>
<dbReference type="KEGG" id="eba:ebA3306"/>
<feature type="region of interest" description="Disordered" evidence="6">
    <location>
        <begin position="310"/>
        <end position="331"/>
    </location>
</feature>
<dbReference type="Pfam" id="PF01553">
    <property type="entry name" value="Acyltransferase"/>
    <property type="match status" value="1"/>
</dbReference>
<keyword evidence="3" id="KW-0808">Transferase</keyword>
<keyword evidence="2" id="KW-0444">Lipid biosynthesis</keyword>
<keyword evidence="4" id="KW-0443">Lipid metabolism</keyword>
<organism evidence="9 10">
    <name type="scientific">Aromatoleum aromaticum (strain DSM 19018 / LMG 30748 / EbN1)</name>
    <name type="common">Azoarcus sp. (strain EbN1)</name>
    <dbReference type="NCBI Taxonomy" id="76114"/>
    <lineage>
        <taxon>Bacteria</taxon>
        <taxon>Pseudomonadati</taxon>
        <taxon>Pseudomonadota</taxon>
        <taxon>Betaproteobacteria</taxon>
        <taxon>Rhodocyclales</taxon>
        <taxon>Rhodocyclaceae</taxon>
        <taxon>Aromatoleum</taxon>
    </lineage>
</organism>
<dbReference type="CDD" id="cd07989">
    <property type="entry name" value="LPLAT_AGPAT-like"/>
    <property type="match status" value="1"/>
</dbReference>
<feature type="compositionally biased region" description="Basic and acidic residues" evidence="6">
    <location>
        <begin position="311"/>
        <end position="321"/>
    </location>
</feature>
<gene>
    <name evidence="9" type="primary">plsC</name>
    <name evidence="9" type="ORF">ebA3306</name>
</gene>